<protein>
    <submittedName>
        <fullName evidence="4">Uncharacterized protein (DUF983 family)</fullName>
    </submittedName>
</protein>
<comment type="caution">
    <text evidence="3">The sequence shown here is derived from an EMBL/GenBank/DDBJ whole genome shotgun (WGS) entry which is preliminary data.</text>
</comment>
<feature type="compositionally biased region" description="Polar residues" evidence="1">
    <location>
        <begin position="1"/>
        <end position="13"/>
    </location>
</feature>
<dbReference type="AlphaFoldDB" id="A0A9W6CHJ1"/>
<organism evidence="3 5">
    <name type="scientific">Xanthobacter flavus</name>
    <dbReference type="NCBI Taxonomy" id="281"/>
    <lineage>
        <taxon>Bacteria</taxon>
        <taxon>Pseudomonadati</taxon>
        <taxon>Pseudomonadota</taxon>
        <taxon>Alphaproteobacteria</taxon>
        <taxon>Hyphomicrobiales</taxon>
        <taxon>Xanthobacteraceae</taxon>
        <taxon>Xanthobacter</taxon>
    </lineage>
</organism>
<dbReference type="InterPro" id="IPR009325">
    <property type="entry name" value="DUF983"/>
</dbReference>
<accession>A0A9W6CHJ1</accession>
<gene>
    <name evidence="4" type="ORF">GGQ86_000233</name>
    <name evidence="3" type="ORF">XFLAVUS301_20950</name>
</gene>
<dbReference type="RefSeq" id="WP_309298273.1">
    <property type="nucleotide sequence ID" value="NZ_BSDO01000002.1"/>
</dbReference>
<reference evidence="4 6" key="2">
    <citation type="submission" date="2023-07" db="EMBL/GenBank/DDBJ databases">
        <title>Genomic Encyclopedia of Type Strains, Phase IV (KMG-IV): sequencing the most valuable type-strain genomes for metagenomic binning, comparative biology and taxonomic classification.</title>
        <authorList>
            <person name="Goeker M."/>
        </authorList>
    </citation>
    <scope>NUCLEOTIDE SEQUENCE [LARGE SCALE GENOMIC DNA]</scope>
    <source>
        <strain evidence="4 6">DSM 338</strain>
    </source>
</reference>
<feature type="transmembrane region" description="Helical" evidence="2">
    <location>
        <begin position="92"/>
        <end position="109"/>
    </location>
</feature>
<evidence type="ECO:0000313" key="3">
    <source>
        <dbReference type="EMBL" id="GLI22421.1"/>
    </source>
</evidence>
<keyword evidence="2" id="KW-0472">Membrane</keyword>
<dbReference type="EMBL" id="BSDO01000002">
    <property type="protein sequence ID" value="GLI22421.1"/>
    <property type="molecule type" value="Genomic_DNA"/>
</dbReference>
<keyword evidence="6" id="KW-1185">Reference proteome</keyword>
<feature type="transmembrane region" description="Helical" evidence="2">
    <location>
        <begin position="121"/>
        <end position="143"/>
    </location>
</feature>
<keyword evidence="2" id="KW-1133">Transmembrane helix</keyword>
<dbReference type="Pfam" id="PF06170">
    <property type="entry name" value="DUF983"/>
    <property type="match status" value="1"/>
</dbReference>
<evidence type="ECO:0000256" key="2">
    <source>
        <dbReference type="SAM" id="Phobius"/>
    </source>
</evidence>
<reference evidence="3" key="1">
    <citation type="submission" date="2022-12" db="EMBL/GenBank/DDBJ databases">
        <title>Reference genome sequencing for broad-spectrum identification of bacterial and archaeal isolates by mass spectrometry.</title>
        <authorList>
            <person name="Sekiguchi Y."/>
            <person name="Tourlousse D.M."/>
        </authorList>
    </citation>
    <scope>NUCLEOTIDE SEQUENCE</scope>
    <source>
        <strain evidence="3">301</strain>
    </source>
</reference>
<dbReference type="Proteomes" id="UP001245370">
    <property type="component" value="Unassembled WGS sequence"/>
</dbReference>
<dbReference type="Proteomes" id="UP001144397">
    <property type="component" value="Unassembled WGS sequence"/>
</dbReference>
<sequence>MTTPTGMTVTQKLSAPDEAPTGNVPGAPAAGDAFELPPPRREVSGALLRGARCLCPACGSGSMFSSYLKVTPFCATCGEELYHHRADDAPPYAVIFVVGHIVVPLMVLVEELYRPEVWVHLSLWLPLTLVLCLALLPPLKGMLVNLQWALRMHGFDSGSDEREAPPEGAIRPLIRAVRPTL</sequence>
<dbReference type="GeneID" id="95762884"/>
<feature type="region of interest" description="Disordered" evidence="1">
    <location>
        <begin position="1"/>
        <end position="36"/>
    </location>
</feature>
<evidence type="ECO:0000256" key="1">
    <source>
        <dbReference type="SAM" id="MobiDB-lite"/>
    </source>
</evidence>
<keyword evidence="2" id="KW-0812">Transmembrane</keyword>
<evidence type="ECO:0000313" key="6">
    <source>
        <dbReference type="Proteomes" id="UP001245370"/>
    </source>
</evidence>
<name>A0A9W6CHJ1_XANFL</name>
<evidence type="ECO:0000313" key="5">
    <source>
        <dbReference type="Proteomes" id="UP001144397"/>
    </source>
</evidence>
<dbReference type="EMBL" id="JAVDPY010000001">
    <property type="protein sequence ID" value="MDR6331786.1"/>
    <property type="molecule type" value="Genomic_DNA"/>
</dbReference>
<proteinExistence type="predicted"/>
<evidence type="ECO:0000313" key="4">
    <source>
        <dbReference type="EMBL" id="MDR6331786.1"/>
    </source>
</evidence>